<dbReference type="SUPFAM" id="SSF56784">
    <property type="entry name" value="HAD-like"/>
    <property type="match status" value="1"/>
</dbReference>
<dbReference type="Gene3D" id="2.60.200.20">
    <property type="match status" value="1"/>
</dbReference>
<keyword evidence="6" id="KW-1185">Reference proteome</keyword>
<feature type="region of interest" description="Disordered" evidence="3">
    <location>
        <begin position="114"/>
        <end position="134"/>
    </location>
</feature>
<gene>
    <name evidence="5" type="primary">107365023</name>
</gene>
<feature type="domain" description="PNK FHA" evidence="4">
    <location>
        <begin position="11"/>
        <end position="74"/>
    </location>
</feature>
<dbReference type="NCBIfam" id="TIGR01662">
    <property type="entry name" value="HAD-SF-IIIA"/>
    <property type="match status" value="1"/>
</dbReference>
<dbReference type="Pfam" id="PF08645">
    <property type="entry name" value="PNK3P"/>
    <property type="match status" value="1"/>
</dbReference>
<dbReference type="PANTHER" id="PTHR12083:SF9">
    <property type="entry name" value="BIFUNCTIONAL POLYNUCLEOTIDE PHOSPHATASE_KINASE"/>
    <property type="match status" value="1"/>
</dbReference>
<dbReference type="InterPro" id="IPR023214">
    <property type="entry name" value="HAD_sf"/>
</dbReference>
<dbReference type="InterPro" id="IPR036412">
    <property type="entry name" value="HAD-like_sf"/>
</dbReference>
<evidence type="ECO:0000313" key="6">
    <source>
        <dbReference type="Proteomes" id="UP000015104"/>
    </source>
</evidence>
<dbReference type="GO" id="GO:0006281">
    <property type="term" value="P:DNA repair"/>
    <property type="evidence" value="ECO:0007669"/>
    <property type="project" value="TreeGrafter"/>
</dbReference>
<dbReference type="HOGENOM" id="CLU_014938_1_1_1"/>
<dbReference type="PANTHER" id="PTHR12083">
    <property type="entry name" value="BIFUNCTIONAL POLYNUCLEOTIDE PHOSPHATASE/KINASE"/>
    <property type="match status" value="1"/>
</dbReference>
<dbReference type="GO" id="GO:0003690">
    <property type="term" value="F:double-stranded DNA binding"/>
    <property type="evidence" value="ECO:0007669"/>
    <property type="project" value="TreeGrafter"/>
</dbReference>
<evidence type="ECO:0000256" key="2">
    <source>
        <dbReference type="ARBA" id="ARBA00023242"/>
    </source>
</evidence>
<organism evidence="5 6">
    <name type="scientific">Tetranychus urticae</name>
    <name type="common">Two-spotted spider mite</name>
    <dbReference type="NCBI Taxonomy" id="32264"/>
    <lineage>
        <taxon>Eukaryota</taxon>
        <taxon>Metazoa</taxon>
        <taxon>Ecdysozoa</taxon>
        <taxon>Arthropoda</taxon>
        <taxon>Chelicerata</taxon>
        <taxon>Arachnida</taxon>
        <taxon>Acari</taxon>
        <taxon>Acariformes</taxon>
        <taxon>Trombidiformes</taxon>
        <taxon>Prostigmata</taxon>
        <taxon>Eleutherengona</taxon>
        <taxon>Raphignathae</taxon>
        <taxon>Tetranychoidea</taxon>
        <taxon>Tetranychidae</taxon>
        <taxon>Tetranychus</taxon>
    </lineage>
</organism>
<keyword evidence="2" id="KW-0539">Nucleus</keyword>
<evidence type="ECO:0000256" key="3">
    <source>
        <dbReference type="SAM" id="MobiDB-lite"/>
    </source>
</evidence>
<dbReference type="Pfam" id="PF17913">
    <property type="entry name" value="FHA_2"/>
    <property type="match status" value="1"/>
</dbReference>
<dbReference type="eggNOG" id="KOG2134">
    <property type="taxonomic scope" value="Eukaryota"/>
</dbReference>
<dbReference type="Proteomes" id="UP000015104">
    <property type="component" value="Unassembled WGS sequence"/>
</dbReference>
<dbReference type="InterPro" id="IPR006551">
    <property type="entry name" value="Polynucleotide_phosphatase"/>
</dbReference>
<dbReference type="SUPFAM" id="SSF52540">
    <property type="entry name" value="P-loop containing nucleoside triphosphate hydrolases"/>
    <property type="match status" value="1"/>
</dbReference>
<dbReference type="InterPro" id="IPR013954">
    <property type="entry name" value="PNK3P"/>
</dbReference>
<dbReference type="STRING" id="32264.T1KKE4"/>
<sequence>MNRENESLTVILVSKSSDVPDLKIKEGDKMMIGRNPIAKIKNIKCPRKLYQVELRAEISNWFVFLTNLKTNETGILKEGETIKGPGFEYEVKFDKVAYVSEPKDDNNEISAIRKSCDEDGEDSVNSTPTKKPKLESPIKKIMESEQPSHWEEVDEGSVQIYHYLGGGKPSSKIACFDFDGTLVSVKSGAKFPKDGSDWKLWDKSLPGLIQKSTDGGHRFVVFSNQKGVSTGHMSIDNVKQRIESCLAAIGVPSIAFLALKDNIYRKPRPGMWYLLQNCYNDLIDINLEESFFVGDAAGRKSALNKDHSCADILFAMNNQIGFLTPEQFRVGKRPKKIGDISPNLHNLPPFNPKALRDSKASPFLELDENGKESSKFANLNEVLNKINLVSSNGSHCIIFVGLAGAGKSTFFTERLAKEDYYRINRDELKTMEKCEREFEKHIKANSGKTVKLVIDNINNDNASRSLWLNHCKTHNLTPIAFHFNISREHAIHNNTYRRLLNLMCPDSASPAVPDWIISNQAKTFVPPTRKEGFSLVFKVNFQPIFEDRGDREIELYYMYLNEK</sequence>
<dbReference type="Gene3D" id="3.40.50.300">
    <property type="entry name" value="P-loop containing nucleotide triphosphate hydrolases"/>
    <property type="match status" value="1"/>
</dbReference>
<dbReference type="InterPro" id="IPR027417">
    <property type="entry name" value="P-loop_NTPase"/>
</dbReference>
<dbReference type="OrthoDB" id="19045at2759"/>
<dbReference type="Gene3D" id="3.40.50.1000">
    <property type="entry name" value="HAD superfamily/HAD-like"/>
    <property type="match status" value="1"/>
</dbReference>
<accession>T1KKE4</accession>
<dbReference type="GO" id="GO:0046403">
    <property type="term" value="F:polynucleotide 3'-phosphatase activity"/>
    <property type="evidence" value="ECO:0007669"/>
    <property type="project" value="TreeGrafter"/>
</dbReference>
<evidence type="ECO:0000313" key="5">
    <source>
        <dbReference type="EnsemblMetazoa" id="tetur13g03440.1"/>
    </source>
</evidence>
<comment type="subcellular location">
    <subcellularLocation>
        <location evidence="1">Nucleus</location>
    </subcellularLocation>
</comment>
<dbReference type="EnsemblMetazoa" id="tetur13g03440.1">
    <property type="protein sequence ID" value="tetur13g03440.1"/>
    <property type="gene ID" value="tetur13g03440"/>
</dbReference>
<dbReference type="InterPro" id="IPR006549">
    <property type="entry name" value="HAD-SF_hydro_IIIA"/>
</dbReference>
<proteinExistence type="predicted"/>
<dbReference type="AlphaFoldDB" id="T1KKE4"/>
<name>T1KKE4_TETUR</name>
<dbReference type="InterPro" id="IPR041388">
    <property type="entry name" value="FHA_2"/>
</dbReference>
<dbReference type="OMA" id="HCRHNER"/>
<dbReference type="EMBL" id="CAEY01000176">
    <property type="status" value="NOT_ANNOTATED_CDS"/>
    <property type="molecule type" value="Genomic_DNA"/>
</dbReference>
<dbReference type="KEGG" id="tut:107365023"/>
<reference evidence="6" key="1">
    <citation type="submission" date="2011-08" db="EMBL/GenBank/DDBJ databases">
        <authorList>
            <person name="Rombauts S."/>
        </authorList>
    </citation>
    <scope>NUCLEOTIDE SEQUENCE</scope>
    <source>
        <strain evidence="6">London</strain>
    </source>
</reference>
<evidence type="ECO:0000256" key="1">
    <source>
        <dbReference type="ARBA" id="ARBA00004123"/>
    </source>
</evidence>
<dbReference type="GO" id="GO:0005634">
    <property type="term" value="C:nucleus"/>
    <property type="evidence" value="ECO:0007669"/>
    <property type="project" value="UniProtKB-SubCell"/>
</dbReference>
<dbReference type="GO" id="GO:0046404">
    <property type="term" value="F:ATP-dependent polydeoxyribonucleotide 5'-hydroxyl-kinase activity"/>
    <property type="evidence" value="ECO:0007669"/>
    <property type="project" value="TreeGrafter"/>
</dbReference>
<protein>
    <recommendedName>
        <fullName evidence="4">PNK FHA domain-containing protein</fullName>
    </recommendedName>
</protein>
<reference evidence="5" key="2">
    <citation type="submission" date="2015-06" db="UniProtKB">
        <authorList>
            <consortium name="EnsemblMetazoa"/>
        </authorList>
    </citation>
    <scope>IDENTIFICATION</scope>
</reference>
<dbReference type="NCBIfam" id="TIGR01664">
    <property type="entry name" value="DNA-3'-Pase"/>
    <property type="match status" value="1"/>
</dbReference>
<evidence type="ECO:0000259" key="4">
    <source>
        <dbReference type="Pfam" id="PF17913"/>
    </source>
</evidence>